<evidence type="ECO:0000313" key="2">
    <source>
        <dbReference type="Proteomes" id="UP000789901"/>
    </source>
</evidence>
<comment type="caution">
    <text evidence="1">The sequence shown here is derived from an EMBL/GenBank/DDBJ whole genome shotgun (WGS) entry which is preliminary data.</text>
</comment>
<protein>
    <submittedName>
        <fullName evidence="1">16707_t:CDS:1</fullName>
    </submittedName>
</protein>
<accession>A0ABN7X6T0</accession>
<reference evidence="1 2" key="1">
    <citation type="submission" date="2021-06" db="EMBL/GenBank/DDBJ databases">
        <authorList>
            <person name="Kallberg Y."/>
            <person name="Tangrot J."/>
            <person name="Rosling A."/>
        </authorList>
    </citation>
    <scope>NUCLEOTIDE SEQUENCE [LARGE SCALE GENOMIC DNA]</scope>
    <source>
        <strain evidence="1 2">120-4 pot B 10/14</strain>
    </source>
</reference>
<name>A0ABN7X6T0_GIGMA</name>
<evidence type="ECO:0000313" key="1">
    <source>
        <dbReference type="EMBL" id="CAG8847968.1"/>
    </source>
</evidence>
<sequence length="60" mass="6806">MTSQQEEKTKLGTGRPNKYIISYEPLGSKFFGSLINYNTLLVASKKDFVIISQKTYRGSK</sequence>
<feature type="non-terminal residue" evidence="1">
    <location>
        <position position="60"/>
    </location>
</feature>
<dbReference type="EMBL" id="CAJVQB010090075">
    <property type="protein sequence ID" value="CAG8847968.1"/>
    <property type="molecule type" value="Genomic_DNA"/>
</dbReference>
<dbReference type="Proteomes" id="UP000789901">
    <property type="component" value="Unassembled WGS sequence"/>
</dbReference>
<keyword evidence="2" id="KW-1185">Reference proteome</keyword>
<proteinExistence type="predicted"/>
<gene>
    <name evidence="1" type="ORF">GMARGA_LOCUS38944</name>
</gene>
<organism evidence="1 2">
    <name type="scientific">Gigaspora margarita</name>
    <dbReference type="NCBI Taxonomy" id="4874"/>
    <lineage>
        <taxon>Eukaryota</taxon>
        <taxon>Fungi</taxon>
        <taxon>Fungi incertae sedis</taxon>
        <taxon>Mucoromycota</taxon>
        <taxon>Glomeromycotina</taxon>
        <taxon>Glomeromycetes</taxon>
        <taxon>Diversisporales</taxon>
        <taxon>Gigasporaceae</taxon>
        <taxon>Gigaspora</taxon>
    </lineage>
</organism>